<keyword evidence="4 6" id="KW-1133">Transmembrane helix</keyword>
<dbReference type="Pfam" id="PF04066">
    <property type="entry name" value="MrpF_PhaF"/>
    <property type="match status" value="1"/>
</dbReference>
<keyword evidence="8" id="KW-1185">Reference proteome</keyword>
<evidence type="ECO:0000313" key="8">
    <source>
        <dbReference type="Proteomes" id="UP000222531"/>
    </source>
</evidence>
<comment type="subcellular location">
    <subcellularLocation>
        <location evidence="1">Cell membrane</location>
        <topology evidence="1">Multi-pass membrane protein</topology>
    </subcellularLocation>
</comment>
<dbReference type="InterPro" id="IPR007208">
    <property type="entry name" value="MrpF/PhaF-like"/>
</dbReference>
<organism evidence="7 8">
    <name type="scientific">Streptomyces cinnamoneus</name>
    <name type="common">Streptoverticillium cinnamoneum</name>
    <dbReference type="NCBI Taxonomy" id="53446"/>
    <lineage>
        <taxon>Bacteria</taxon>
        <taxon>Bacillati</taxon>
        <taxon>Actinomycetota</taxon>
        <taxon>Actinomycetes</taxon>
        <taxon>Kitasatosporales</taxon>
        <taxon>Streptomycetaceae</taxon>
        <taxon>Streptomyces</taxon>
        <taxon>Streptomyces cinnamoneus group</taxon>
    </lineage>
</organism>
<feature type="transmembrane region" description="Helical" evidence="6">
    <location>
        <begin position="61"/>
        <end position="81"/>
    </location>
</feature>
<evidence type="ECO:0000256" key="4">
    <source>
        <dbReference type="ARBA" id="ARBA00022989"/>
    </source>
</evidence>
<protein>
    <submittedName>
        <fullName evidence="7">Uncharacterized protein</fullName>
    </submittedName>
</protein>
<name>A0A2G1XKE5_STRCJ</name>
<dbReference type="GO" id="GO:0015075">
    <property type="term" value="F:monoatomic ion transmembrane transporter activity"/>
    <property type="evidence" value="ECO:0007669"/>
    <property type="project" value="InterPro"/>
</dbReference>
<dbReference type="Proteomes" id="UP000222531">
    <property type="component" value="Unassembled WGS sequence"/>
</dbReference>
<reference evidence="7 8" key="1">
    <citation type="journal article" date="2017" name="Biochemistry">
        <title>Identification of the Biosynthetic Pathway for the Antibiotic Bicyclomycin.</title>
        <authorList>
            <person name="Patteson J."/>
            <person name="Cai W."/>
            <person name="Johnson R.A."/>
            <person name="Santa Maria K."/>
            <person name="Li B."/>
        </authorList>
    </citation>
    <scope>NUCLEOTIDE SEQUENCE [LARGE SCALE GENOMIC DNA]</scope>
    <source>
        <strain evidence="7 8">ATCC 21532</strain>
    </source>
</reference>
<dbReference type="OrthoDB" id="4332175at2"/>
<evidence type="ECO:0000256" key="5">
    <source>
        <dbReference type="ARBA" id="ARBA00023136"/>
    </source>
</evidence>
<feature type="transmembrane region" description="Helical" evidence="6">
    <location>
        <begin position="93"/>
        <end position="112"/>
    </location>
</feature>
<dbReference type="EMBL" id="NHZO01000136">
    <property type="protein sequence ID" value="PHQ51708.1"/>
    <property type="molecule type" value="Genomic_DNA"/>
</dbReference>
<dbReference type="RefSeq" id="WP_099198906.1">
    <property type="nucleotide sequence ID" value="NZ_JBIRXA010000002.1"/>
</dbReference>
<comment type="caution">
    <text evidence="7">The sequence shown here is derived from an EMBL/GenBank/DDBJ whole genome shotgun (WGS) entry which is preliminary data.</text>
</comment>
<feature type="transmembrane region" description="Helical" evidence="6">
    <location>
        <begin position="32"/>
        <end position="49"/>
    </location>
</feature>
<keyword evidence="3 6" id="KW-0812">Transmembrane</keyword>
<evidence type="ECO:0000313" key="7">
    <source>
        <dbReference type="EMBL" id="PHQ51708.1"/>
    </source>
</evidence>
<dbReference type="AlphaFoldDB" id="A0A2G1XKE5"/>
<dbReference type="GO" id="GO:0005886">
    <property type="term" value="C:plasma membrane"/>
    <property type="evidence" value="ECO:0007669"/>
    <property type="project" value="UniProtKB-SubCell"/>
</dbReference>
<evidence type="ECO:0000256" key="2">
    <source>
        <dbReference type="ARBA" id="ARBA00022475"/>
    </source>
</evidence>
<keyword evidence="5 6" id="KW-0472">Membrane</keyword>
<sequence>MNWWLAAAAALIAGGLGPSLWAAVRGTPGRRVVAQNMATLLLCLVFLLLAQGYGRPSYTDLALVVSVLGPAGTLIFARLLGEEMEKDPPGARLLTPAVAALAPATVVPLCVATGPGRAMLKLLLVGVLLVAGGVVTTKAVRRA</sequence>
<evidence type="ECO:0000256" key="3">
    <source>
        <dbReference type="ARBA" id="ARBA00022692"/>
    </source>
</evidence>
<evidence type="ECO:0000256" key="1">
    <source>
        <dbReference type="ARBA" id="ARBA00004651"/>
    </source>
</evidence>
<feature type="transmembrane region" description="Helical" evidence="6">
    <location>
        <begin position="119"/>
        <end position="140"/>
    </location>
</feature>
<evidence type="ECO:0000256" key="6">
    <source>
        <dbReference type="SAM" id="Phobius"/>
    </source>
</evidence>
<proteinExistence type="predicted"/>
<keyword evidence="2" id="KW-1003">Cell membrane</keyword>
<gene>
    <name evidence="7" type="ORF">BLA24_11490</name>
</gene>
<accession>A0A2G1XKE5</accession>